<gene>
    <name evidence="12" type="ORF">C7M84_009443</name>
</gene>
<dbReference type="SUPFAM" id="SSF54001">
    <property type="entry name" value="Cysteine proteinases"/>
    <property type="match status" value="1"/>
</dbReference>
<accession>A0A423T6S9</accession>
<evidence type="ECO:0000313" key="13">
    <source>
        <dbReference type="Proteomes" id="UP000283509"/>
    </source>
</evidence>
<dbReference type="AlphaFoldDB" id="A0A423T6S9"/>
<organism evidence="12 13">
    <name type="scientific">Penaeus vannamei</name>
    <name type="common">Whiteleg shrimp</name>
    <name type="synonym">Litopenaeus vannamei</name>
    <dbReference type="NCBI Taxonomy" id="6689"/>
    <lineage>
        <taxon>Eukaryota</taxon>
        <taxon>Metazoa</taxon>
        <taxon>Ecdysozoa</taxon>
        <taxon>Arthropoda</taxon>
        <taxon>Crustacea</taxon>
        <taxon>Multicrustacea</taxon>
        <taxon>Malacostraca</taxon>
        <taxon>Eumalacostraca</taxon>
        <taxon>Eucarida</taxon>
        <taxon>Decapoda</taxon>
        <taxon>Dendrobranchiata</taxon>
        <taxon>Penaeoidea</taxon>
        <taxon>Penaeidae</taxon>
        <taxon>Penaeus</taxon>
    </lineage>
</organism>
<dbReference type="Proteomes" id="UP000283509">
    <property type="component" value="Unassembled WGS sequence"/>
</dbReference>
<evidence type="ECO:0000256" key="5">
    <source>
        <dbReference type="ARBA" id="ARBA00022837"/>
    </source>
</evidence>
<keyword evidence="3" id="KW-0808">Transferase</keyword>
<dbReference type="EMBL" id="QCYY01002194">
    <property type="protein sequence ID" value="ROT72200.1"/>
    <property type="molecule type" value="Genomic_DNA"/>
</dbReference>
<sequence>MGNACSSCKDSGCFAWLHPKQPNLPPKVETDSRPKPVTPLYNEHDEFLSIKNFNLMTKENGIPHHTNEYELMEREKPRLVVRRGQAFSITLNTNKPMDSEKDKLSLVFTVADSKSPSFGSGTLVGVGIGTESDSGWSAQIKETTDTSIVLSITTSCKAIVGEWKMEVDVQSGDKTHTYPCESTFFLLFNPWCQGDAVYLEGAAEKQEYVLNDSGLIWRGTTNFHRPCAWNFAQFEEDILECVLYVLSSVCRMSPSNRGDPIKVTRAISAGVNSPDDSGVLVGNWSSDYSGGTPPTKWGGSQLILQEYFKTKKPVKFGQCWVFSGVVTSACRAIGIPCRSITNFASAHDTHNSLTIDLFFDDEGEAIERLNADSVWNFHVWNEVWMTRPDLGAEYKGWQCIDATPQEESDGQYRCGPASLAAIKKGDINKPYDVPFVFAEVNADKLFWKYRGPCQPMKLLGRKTEGVGQFVSTKAVGRFMREDVTHLYKHKDESEEERKVMLHALRLCENNFARYYLNEEFEEVEFDFQLNDDIVIGQPFKSTVVVENKSNKEHEVEVVLRADTMLYTGQIQTLVKKERNEIKLEPHSKQTIHLDVSFDEYYSKLADQCAMNLACLAKVKETEFEYFAQDDFRCRKPDIAIEVDGELRVGEETRCVASFRNPLPMALTRGRFIVQGAGLTRVQFLKLKDSVPVDGCAKCEFLVKPTLTGEKTINVMFDSKQLEDVDGHLAVNVFEIPTSVTHTNGTDQPLNGDANTSEGEGLTMSELGSGN</sequence>
<feature type="active site" evidence="9">
    <location>
        <position position="319"/>
    </location>
</feature>
<dbReference type="FunFam" id="2.60.40.10:FF:000171">
    <property type="entry name" value="protein-glutamine gamma-glutamyltransferase 6"/>
    <property type="match status" value="1"/>
</dbReference>
<dbReference type="GO" id="GO:0046872">
    <property type="term" value="F:metal ion binding"/>
    <property type="evidence" value="ECO:0007669"/>
    <property type="project" value="UniProtKB-KW"/>
</dbReference>
<evidence type="ECO:0000256" key="10">
    <source>
        <dbReference type="SAM" id="MobiDB-lite"/>
    </source>
</evidence>
<evidence type="ECO:0000256" key="7">
    <source>
        <dbReference type="ARBA" id="ARBA00024222"/>
    </source>
</evidence>
<dbReference type="Pfam" id="PF01841">
    <property type="entry name" value="Transglut_core"/>
    <property type="match status" value="1"/>
</dbReference>
<dbReference type="PANTHER" id="PTHR11590:SF69">
    <property type="entry name" value="RE08173P"/>
    <property type="match status" value="1"/>
</dbReference>
<evidence type="ECO:0000256" key="8">
    <source>
        <dbReference type="ARBA" id="ARBA00051843"/>
    </source>
</evidence>
<evidence type="ECO:0000256" key="6">
    <source>
        <dbReference type="ARBA" id="ARBA00023315"/>
    </source>
</evidence>
<dbReference type="GO" id="GO:0003810">
    <property type="term" value="F:protein-glutamine gamma-glutamyltransferase activity"/>
    <property type="evidence" value="ECO:0007669"/>
    <property type="project" value="UniProtKB-EC"/>
</dbReference>
<comment type="caution">
    <text evidence="12">The sequence shown here is derived from an EMBL/GenBank/DDBJ whole genome shotgun (WGS) entry which is preliminary data.</text>
</comment>
<keyword evidence="4" id="KW-0479">Metal-binding</keyword>
<dbReference type="InterPro" id="IPR036985">
    <property type="entry name" value="Transglutaminase-like_sf"/>
</dbReference>
<dbReference type="InterPro" id="IPR001102">
    <property type="entry name" value="Transglutaminase_N"/>
</dbReference>
<dbReference type="InterPro" id="IPR036238">
    <property type="entry name" value="Transglutaminase_C_sf"/>
</dbReference>
<dbReference type="PANTHER" id="PTHR11590">
    <property type="entry name" value="PROTEIN-GLUTAMINE GAMMA-GLUTAMYLTRANSFERASE"/>
    <property type="match status" value="1"/>
</dbReference>
<dbReference type="InterPro" id="IPR038765">
    <property type="entry name" value="Papain-like_cys_pep_sf"/>
</dbReference>
<proteinExistence type="inferred from homology"/>
<name>A0A423T6S9_PENVA</name>
<dbReference type="Gene3D" id="3.90.260.10">
    <property type="entry name" value="Transglutaminase-like"/>
    <property type="match status" value="1"/>
</dbReference>
<dbReference type="PIRSF" id="PIRSF000459">
    <property type="entry name" value="TGM_EBP42"/>
    <property type="match status" value="1"/>
</dbReference>
<keyword evidence="13" id="KW-1185">Reference proteome</keyword>
<evidence type="ECO:0000256" key="4">
    <source>
        <dbReference type="ARBA" id="ARBA00022723"/>
    </source>
</evidence>
<feature type="domain" description="Transglutaminase-like" evidence="11">
    <location>
        <begin position="311"/>
        <end position="404"/>
    </location>
</feature>
<feature type="compositionally biased region" description="Polar residues" evidence="10">
    <location>
        <begin position="739"/>
        <end position="757"/>
    </location>
</feature>
<feature type="region of interest" description="Disordered" evidence="10">
    <location>
        <begin position="739"/>
        <end position="770"/>
    </location>
</feature>
<dbReference type="EC" id="2.3.2.13" evidence="7"/>
<dbReference type="Gene3D" id="2.60.40.10">
    <property type="entry name" value="Immunoglobulins"/>
    <property type="match status" value="3"/>
</dbReference>
<evidence type="ECO:0000256" key="3">
    <source>
        <dbReference type="ARBA" id="ARBA00022679"/>
    </source>
</evidence>
<dbReference type="OrthoDB" id="437511at2759"/>
<dbReference type="InterPro" id="IPR002931">
    <property type="entry name" value="Transglutaminase-like"/>
</dbReference>
<evidence type="ECO:0000256" key="9">
    <source>
        <dbReference type="PIRSR" id="PIRSR000459-1"/>
    </source>
</evidence>
<dbReference type="InterPro" id="IPR023608">
    <property type="entry name" value="Transglutaminase_animal"/>
</dbReference>
<comment type="catalytic activity">
    <reaction evidence="8">
        <text>L-glutaminyl-[protein] + L-lysyl-[protein] = [protein]-L-lysyl-N(6)-5-L-glutamyl-[protein] + NH4(+)</text>
        <dbReference type="Rhea" id="RHEA:54816"/>
        <dbReference type="Rhea" id="RHEA-COMP:9752"/>
        <dbReference type="Rhea" id="RHEA-COMP:10207"/>
        <dbReference type="Rhea" id="RHEA-COMP:14005"/>
        <dbReference type="ChEBI" id="CHEBI:28938"/>
        <dbReference type="ChEBI" id="CHEBI:29969"/>
        <dbReference type="ChEBI" id="CHEBI:30011"/>
        <dbReference type="ChEBI" id="CHEBI:138370"/>
        <dbReference type="EC" id="2.3.2.13"/>
    </reaction>
</comment>
<dbReference type="InterPro" id="IPR014756">
    <property type="entry name" value="Ig_E-set"/>
</dbReference>
<dbReference type="Pfam" id="PF00868">
    <property type="entry name" value="Transglut_N"/>
    <property type="match status" value="1"/>
</dbReference>
<evidence type="ECO:0000256" key="2">
    <source>
        <dbReference type="ARBA" id="ARBA00005968"/>
    </source>
</evidence>
<dbReference type="SMART" id="SM00460">
    <property type="entry name" value="TGc"/>
    <property type="match status" value="1"/>
</dbReference>
<feature type="active site" evidence="9">
    <location>
        <position position="401"/>
    </location>
</feature>
<feature type="active site" evidence="9">
    <location>
        <position position="378"/>
    </location>
</feature>
<dbReference type="InterPro" id="IPR008958">
    <property type="entry name" value="Transglutaminase_C"/>
</dbReference>
<evidence type="ECO:0000259" key="11">
    <source>
        <dbReference type="SMART" id="SM00460"/>
    </source>
</evidence>
<reference evidence="12 13" key="1">
    <citation type="submission" date="2018-04" db="EMBL/GenBank/DDBJ databases">
        <authorList>
            <person name="Zhang X."/>
            <person name="Yuan J."/>
            <person name="Li F."/>
            <person name="Xiang J."/>
        </authorList>
    </citation>
    <scope>NUCLEOTIDE SEQUENCE [LARGE SCALE GENOMIC DNA]</scope>
    <source>
        <tissue evidence="12">Muscle</tissue>
    </source>
</reference>
<dbReference type="InterPro" id="IPR013783">
    <property type="entry name" value="Ig-like_fold"/>
</dbReference>
<dbReference type="InterPro" id="IPR050779">
    <property type="entry name" value="Transglutaminase"/>
</dbReference>
<protein>
    <recommendedName>
        <fullName evidence="7">protein-glutamine gamma-glutamyltransferase</fullName>
        <ecNumber evidence="7">2.3.2.13</ecNumber>
    </recommendedName>
</protein>
<dbReference type="SUPFAM" id="SSF81296">
    <property type="entry name" value="E set domains"/>
    <property type="match status" value="1"/>
</dbReference>
<comment type="cofactor">
    <cofactor evidence="1">
        <name>Ca(2+)</name>
        <dbReference type="ChEBI" id="CHEBI:29108"/>
    </cofactor>
</comment>
<keyword evidence="6" id="KW-0012">Acyltransferase</keyword>
<evidence type="ECO:0000256" key="1">
    <source>
        <dbReference type="ARBA" id="ARBA00001913"/>
    </source>
</evidence>
<keyword evidence="5" id="KW-0106">Calcium</keyword>
<dbReference type="SUPFAM" id="SSF49309">
    <property type="entry name" value="Transglutaminase, two C-terminal domains"/>
    <property type="match status" value="2"/>
</dbReference>
<comment type="similarity">
    <text evidence="2">Belongs to the transglutaminase superfamily. Transglutaminase family.</text>
</comment>
<evidence type="ECO:0000313" key="12">
    <source>
        <dbReference type="EMBL" id="ROT72200.1"/>
    </source>
</evidence>
<dbReference type="FunFam" id="3.90.260.10:FF:000001">
    <property type="entry name" value="Protein-glutamine gamma-glutamyltransferase 2"/>
    <property type="match status" value="1"/>
</dbReference>
<dbReference type="Pfam" id="PF00927">
    <property type="entry name" value="Transglut_C"/>
    <property type="match status" value="2"/>
</dbReference>
<reference evidence="12 13" key="2">
    <citation type="submission" date="2019-01" db="EMBL/GenBank/DDBJ databases">
        <title>The decoding of complex shrimp genome reveals the adaptation for benthos swimmer, frequently molting mechanism and breeding impact on genome.</title>
        <authorList>
            <person name="Sun Y."/>
            <person name="Gao Y."/>
            <person name="Yu Y."/>
        </authorList>
    </citation>
    <scope>NUCLEOTIDE SEQUENCE [LARGE SCALE GENOMIC DNA]</scope>
    <source>
        <tissue evidence="12">Muscle</tissue>
    </source>
</reference>